<reference evidence="2" key="1">
    <citation type="submission" date="2020-05" db="EMBL/GenBank/DDBJ databases">
        <title>Mycena genomes resolve the evolution of fungal bioluminescence.</title>
        <authorList>
            <person name="Tsai I.J."/>
        </authorList>
    </citation>
    <scope>NUCLEOTIDE SEQUENCE</scope>
    <source>
        <strain evidence="2">110903Hualien_Pintung</strain>
    </source>
</reference>
<name>A0A8H6TT86_MYCCL</name>
<feature type="compositionally biased region" description="Basic and acidic residues" evidence="1">
    <location>
        <begin position="562"/>
        <end position="577"/>
    </location>
</feature>
<feature type="region of interest" description="Disordered" evidence="1">
    <location>
        <begin position="280"/>
        <end position="699"/>
    </location>
</feature>
<feature type="compositionally biased region" description="Low complexity" evidence="1">
    <location>
        <begin position="1379"/>
        <end position="1388"/>
    </location>
</feature>
<feature type="compositionally biased region" description="Polar residues" evidence="1">
    <location>
        <begin position="794"/>
        <end position="804"/>
    </location>
</feature>
<accession>A0A8H6TT86</accession>
<feature type="compositionally biased region" description="Low complexity" evidence="1">
    <location>
        <begin position="956"/>
        <end position="967"/>
    </location>
</feature>
<feature type="compositionally biased region" description="Polar residues" evidence="1">
    <location>
        <begin position="1"/>
        <end position="15"/>
    </location>
</feature>
<organism evidence="2 3">
    <name type="scientific">Mycena chlorophos</name>
    <name type="common">Agaric fungus</name>
    <name type="synonym">Agaricus chlorophos</name>
    <dbReference type="NCBI Taxonomy" id="658473"/>
    <lineage>
        <taxon>Eukaryota</taxon>
        <taxon>Fungi</taxon>
        <taxon>Dikarya</taxon>
        <taxon>Basidiomycota</taxon>
        <taxon>Agaricomycotina</taxon>
        <taxon>Agaricomycetes</taxon>
        <taxon>Agaricomycetidae</taxon>
        <taxon>Agaricales</taxon>
        <taxon>Marasmiineae</taxon>
        <taxon>Mycenaceae</taxon>
        <taxon>Mycena</taxon>
    </lineage>
</organism>
<feature type="compositionally biased region" description="Basic residues" evidence="1">
    <location>
        <begin position="319"/>
        <end position="330"/>
    </location>
</feature>
<feature type="compositionally biased region" description="Acidic residues" evidence="1">
    <location>
        <begin position="364"/>
        <end position="373"/>
    </location>
</feature>
<feature type="region of interest" description="Disordered" evidence="1">
    <location>
        <begin position="1005"/>
        <end position="1066"/>
    </location>
</feature>
<dbReference type="Proteomes" id="UP000613580">
    <property type="component" value="Unassembled WGS sequence"/>
</dbReference>
<feature type="region of interest" description="Disordered" evidence="1">
    <location>
        <begin position="1270"/>
        <end position="1420"/>
    </location>
</feature>
<proteinExistence type="predicted"/>
<dbReference type="GO" id="GO:1902412">
    <property type="term" value="P:regulation of mitotic cytokinesis"/>
    <property type="evidence" value="ECO:0007669"/>
    <property type="project" value="InterPro"/>
</dbReference>
<evidence type="ECO:0000313" key="3">
    <source>
        <dbReference type="Proteomes" id="UP000613580"/>
    </source>
</evidence>
<feature type="compositionally biased region" description="Low complexity" evidence="1">
    <location>
        <begin position="1232"/>
        <end position="1242"/>
    </location>
</feature>
<dbReference type="InterPro" id="IPR045342">
    <property type="entry name" value="Etd1"/>
</dbReference>
<evidence type="ECO:0000313" key="2">
    <source>
        <dbReference type="EMBL" id="KAF7322361.1"/>
    </source>
</evidence>
<feature type="compositionally biased region" description="Acidic residues" evidence="1">
    <location>
        <begin position="188"/>
        <end position="205"/>
    </location>
</feature>
<feature type="compositionally biased region" description="Low complexity" evidence="1">
    <location>
        <begin position="27"/>
        <end position="37"/>
    </location>
</feature>
<feature type="compositionally biased region" description="Polar residues" evidence="1">
    <location>
        <begin position="755"/>
        <end position="768"/>
    </location>
</feature>
<feature type="region of interest" description="Disordered" evidence="1">
    <location>
        <begin position="1082"/>
        <end position="1242"/>
    </location>
</feature>
<dbReference type="Pfam" id="PF20162">
    <property type="entry name" value="Etd1"/>
    <property type="match status" value="1"/>
</dbReference>
<keyword evidence="3" id="KW-1185">Reference proteome</keyword>
<gene>
    <name evidence="2" type="ORF">HMN09_00013900</name>
</gene>
<feature type="region of interest" description="Disordered" evidence="1">
    <location>
        <begin position="928"/>
        <end position="971"/>
    </location>
</feature>
<feature type="compositionally biased region" description="Basic and acidic residues" evidence="1">
    <location>
        <begin position="1028"/>
        <end position="1046"/>
    </location>
</feature>
<feature type="compositionally biased region" description="Polar residues" evidence="1">
    <location>
        <begin position="647"/>
        <end position="659"/>
    </location>
</feature>
<feature type="compositionally biased region" description="Polar residues" evidence="1">
    <location>
        <begin position="280"/>
        <end position="296"/>
    </location>
</feature>
<feature type="compositionally biased region" description="Pro residues" evidence="1">
    <location>
        <begin position="225"/>
        <end position="235"/>
    </location>
</feature>
<dbReference type="OrthoDB" id="2554322at2759"/>
<feature type="compositionally biased region" description="Low complexity" evidence="1">
    <location>
        <begin position="479"/>
        <end position="502"/>
    </location>
</feature>
<feature type="compositionally biased region" description="Low complexity" evidence="1">
    <location>
        <begin position="106"/>
        <end position="127"/>
    </location>
</feature>
<feature type="compositionally biased region" description="Pro residues" evidence="1">
    <location>
        <begin position="166"/>
        <end position="183"/>
    </location>
</feature>
<evidence type="ECO:0000256" key="1">
    <source>
        <dbReference type="SAM" id="MobiDB-lite"/>
    </source>
</evidence>
<feature type="compositionally biased region" description="Low complexity" evidence="1">
    <location>
        <begin position="1303"/>
        <end position="1316"/>
    </location>
</feature>
<dbReference type="GO" id="GO:0005096">
    <property type="term" value="F:GTPase activator activity"/>
    <property type="evidence" value="ECO:0007669"/>
    <property type="project" value="InterPro"/>
</dbReference>
<feature type="compositionally biased region" description="Pro residues" evidence="1">
    <location>
        <begin position="1048"/>
        <end position="1058"/>
    </location>
</feature>
<feature type="compositionally biased region" description="Polar residues" evidence="1">
    <location>
        <begin position="1346"/>
        <end position="1372"/>
    </location>
</feature>
<feature type="compositionally biased region" description="Polar residues" evidence="1">
    <location>
        <begin position="1221"/>
        <end position="1231"/>
    </location>
</feature>
<feature type="region of interest" description="Disordered" evidence="1">
    <location>
        <begin position="1"/>
        <end position="260"/>
    </location>
</feature>
<feature type="compositionally biased region" description="Low complexity" evidence="1">
    <location>
        <begin position="805"/>
        <end position="836"/>
    </location>
</feature>
<feature type="compositionally biased region" description="Low complexity" evidence="1">
    <location>
        <begin position="665"/>
        <end position="679"/>
    </location>
</feature>
<feature type="region of interest" description="Disordered" evidence="1">
    <location>
        <begin position="721"/>
        <end position="872"/>
    </location>
</feature>
<feature type="compositionally biased region" description="Acidic residues" evidence="1">
    <location>
        <begin position="1288"/>
        <end position="1302"/>
    </location>
</feature>
<feature type="compositionally biased region" description="Low complexity" evidence="1">
    <location>
        <begin position="1166"/>
        <end position="1180"/>
    </location>
</feature>
<dbReference type="EMBL" id="JACAZE010000001">
    <property type="protein sequence ID" value="KAF7322361.1"/>
    <property type="molecule type" value="Genomic_DNA"/>
</dbReference>
<feature type="compositionally biased region" description="Polar residues" evidence="1">
    <location>
        <begin position="399"/>
        <end position="439"/>
    </location>
</feature>
<sequence>MKLPKTGTTTLNSNQRPRRHEGANVHTLTMATTTSSPATPPTLHDHDNADDFEDQPPPTPHKYRQQQQQQQPRLRDSQSTTENWDEDFAEDEGSAPDGHGHGQQMSSSTDSHSTHSPISSPSETHPTNSQSSFALPPPPSGRPRSRSRERHRDRTPRASKIRPRAGPGPPVPIPAQDHPPPQPQWAESSDDELDADELGFGDEEDRTVTAKTGRRAFSHHLLNASPPPPVPPLPPSATVGRRGVPLHMTIPTKDSFGAMPFPRSPTTSVFSAPDNASIAYTHTSAGSTTHLRPSSRSGKKDKDAAKGLAGLPPSPPIHRERRRLRKKSRPHGNGSGHPPPLEMRPMHGAFRRESSEEGGVAGVTEEEVEDWDADLEREQEAEAEAELQRQQQHHHQHPYGSNANGSTNALGSTSQINNSSKNASTSQVALSVTGGSSLLSRIGSVKRWGVGRRKKSSSVSVASEGPHNSELDVIEDIQSHTLLRSGSQSSSHSRHSYAAPSTSPSPPAASNSRIRHSQYDVPRTPPRPTHATPQSSAGASGASGGGSRWFFRASSGSPSDQPQRERGRLRAKQEKLARAGPESSVGRDGSPGPQGEVGRPYTPSPMGGAGPAEKEDSTAKLVKRRSLGFVQIRKNLRPLNGGAENEATPTQGSTGASAVTPTPAPGRTNPTTTPNSSPSKYGALGVGRPPAESVEDLKDKEGMGFIERNVRRISLVGRHKRTKSGVSLSSVPVTLPTEPPTPPVDVQLQPPSPPQTVRSPSGGSTMTMTPPLDIGSPPRRTHAHIDGLPMAFSPPSSNSTPGSLTLNSPISLASSSTPSLTPYTSAAPSPKSPLAPHGHAASLGRSAMANGHVPNLSAQNTGSTGSGAMRRNSLGDLKIPARISQAQHGLRRDLGMVREFARNVEELKDLQTIFQSLVSEVQGILDAHVLNQPPPPKEESPRVSSSPTFFRRHRSNTSSSNPNAPSPLVQQQQAYKQLASTFYTINSKYRISWECAELLIELGGGSTNASSSTPPTTSSSAPTIAGDGKVKSRERAITLTTDDGRKSPAPPIASPPPSSAWRASTGRNDLSQRQLILLKEMLGSPTPPADESFGPDGIPEESPTSLGVVNREWRWGDAMGSTVTLPSEENAGGGEREKEKGKDKKRRSSRLRMSGIRDMLRALKKSGQASSASISTESSSGDPALVNGLPAPSSSHLYDHGQVPTQGRRRRAKTSAGPESIRSNEPSSFKTASASPRRPSLAAIFRIGKPAKTPPASATSSPEELFGHELYPTFSGISGGRESAQNSTEEEEDWDRLEDSASDIEAAIAAEQQQQQGGPGVAATNTIRGRSPYGVSLLTAGRPNTPMRSPSGSRTSLNQLPPTRSTRLSNVEEQPGDPSTSPSRQLSSRSRRGGGVSGGASKAGSVRSMPPGPDLTKLAMTPENIKPLLENAREVHARLTDCIAELRELLLVNAPPGPDSSNC</sequence>
<comment type="caution">
    <text evidence="2">The sequence shown here is derived from an EMBL/GenBank/DDBJ whole genome shotgun (WGS) entry which is preliminary data.</text>
</comment>
<feature type="compositionally biased region" description="Low complexity" evidence="1">
    <location>
        <begin position="1007"/>
        <end position="1023"/>
    </location>
</feature>
<feature type="compositionally biased region" description="Low complexity" evidence="1">
    <location>
        <begin position="1399"/>
        <end position="1408"/>
    </location>
</feature>
<feature type="compositionally biased region" description="Acidic residues" evidence="1">
    <location>
        <begin position="83"/>
        <end position="94"/>
    </location>
</feature>
<protein>
    <submittedName>
        <fullName evidence="2">Uncharacterized protein</fullName>
    </submittedName>
</protein>